<accession>A0A512C5V8</accession>
<feature type="domain" description="FecR protein" evidence="2">
    <location>
        <begin position="154"/>
        <end position="247"/>
    </location>
</feature>
<feature type="domain" description="Protein FecR C-terminal" evidence="3">
    <location>
        <begin position="294"/>
        <end position="359"/>
    </location>
</feature>
<dbReference type="Gene3D" id="2.60.120.1440">
    <property type="match status" value="1"/>
</dbReference>
<keyword evidence="1" id="KW-1133">Transmembrane helix</keyword>
<dbReference type="InterPro" id="IPR032508">
    <property type="entry name" value="FecR_C"/>
</dbReference>
<comment type="caution">
    <text evidence="4">The sequence shown here is derived from an EMBL/GenBank/DDBJ whole genome shotgun (WGS) entry which is preliminary data.</text>
</comment>
<keyword evidence="5" id="KW-1185">Reference proteome</keyword>
<dbReference type="PANTHER" id="PTHR30273">
    <property type="entry name" value="PERIPLASMIC SIGNAL SENSOR AND SIGMA FACTOR ACTIVATOR FECR-RELATED"/>
    <property type="match status" value="1"/>
</dbReference>
<evidence type="ECO:0000256" key="1">
    <source>
        <dbReference type="SAM" id="Phobius"/>
    </source>
</evidence>
<keyword evidence="1" id="KW-0812">Transmembrane</keyword>
<dbReference type="GO" id="GO:0016989">
    <property type="term" value="F:sigma factor antagonist activity"/>
    <property type="evidence" value="ECO:0007669"/>
    <property type="project" value="TreeGrafter"/>
</dbReference>
<evidence type="ECO:0000313" key="5">
    <source>
        <dbReference type="Proteomes" id="UP000321301"/>
    </source>
</evidence>
<dbReference type="EMBL" id="BJYV01000001">
    <property type="protein sequence ID" value="GEO19581.1"/>
    <property type="molecule type" value="Genomic_DNA"/>
</dbReference>
<feature type="transmembrane region" description="Helical" evidence="1">
    <location>
        <begin position="116"/>
        <end position="135"/>
    </location>
</feature>
<evidence type="ECO:0000313" key="4">
    <source>
        <dbReference type="EMBL" id="GEO19581.1"/>
    </source>
</evidence>
<evidence type="ECO:0008006" key="6">
    <source>
        <dbReference type="Google" id="ProtNLM"/>
    </source>
</evidence>
<dbReference type="Proteomes" id="UP000321301">
    <property type="component" value="Unassembled WGS sequence"/>
</dbReference>
<gene>
    <name evidence="4" type="ORF">CQA01_01150</name>
</gene>
<dbReference type="Gene3D" id="3.55.50.30">
    <property type="match status" value="1"/>
</dbReference>
<keyword evidence="1" id="KW-0472">Membrane</keyword>
<dbReference type="PANTHER" id="PTHR30273:SF2">
    <property type="entry name" value="PROTEIN FECR"/>
    <property type="match status" value="1"/>
</dbReference>
<sequence>MNNFNETVKELILNPEFREWVLKPNPDADRIWKNYLFENPTLSKGVDQAKEILIELFSDRYPLQSSEFKEMWDNINTQSSLADLNPLEGSNIPENSSLAEDNSKNKNRHLTLSIQFLFKIAAILLVSIGVGFILFKTILVDKATDPLNAISYKTYQTPPGVKSSIKLHDGTKVLLNAGSILKYKENPSENRREVYLKGEAFFDVHPDPEKPFTVTTREISTTAIGTTFNIKAYEEEDLIISLITGKVAVGTPMIGRDSIFLNEREILSIPLKEGAINRIEFDDDEVLGWTRKMIVFDNTSLPEAIRTLENWYGVSFKFENEPGPDLYISGKFQNETLKNVMDGLMHTMQLEYTIAGEIVKVTF</sequence>
<dbReference type="InterPro" id="IPR006860">
    <property type="entry name" value="FecR"/>
</dbReference>
<dbReference type="RefSeq" id="WP_020889339.1">
    <property type="nucleotide sequence ID" value="NZ_BJYV01000001.1"/>
</dbReference>
<dbReference type="AlphaFoldDB" id="A0A512C5V8"/>
<name>A0A512C5V8_9BACT</name>
<proteinExistence type="predicted"/>
<protein>
    <recommendedName>
        <fullName evidence="6">Anti-sigma factor</fullName>
    </recommendedName>
</protein>
<organism evidence="4 5">
    <name type="scientific">Cyclobacterium qasimii</name>
    <dbReference type="NCBI Taxonomy" id="1350429"/>
    <lineage>
        <taxon>Bacteria</taxon>
        <taxon>Pseudomonadati</taxon>
        <taxon>Bacteroidota</taxon>
        <taxon>Cytophagia</taxon>
        <taxon>Cytophagales</taxon>
        <taxon>Cyclobacteriaceae</taxon>
        <taxon>Cyclobacterium</taxon>
    </lineage>
</organism>
<reference evidence="4 5" key="1">
    <citation type="submission" date="2019-07" db="EMBL/GenBank/DDBJ databases">
        <title>Whole genome shotgun sequence of Cyclobacterium qasimii NBRC 106168.</title>
        <authorList>
            <person name="Hosoyama A."/>
            <person name="Uohara A."/>
            <person name="Ohji S."/>
            <person name="Ichikawa N."/>
        </authorList>
    </citation>
    <scope>NUCLEOTIDE SEQUENCE [LARGE SCALE GENOMIC DNA]</scope>
    <source>
        <strain evidence="4 5">NBRC 106168</strain>
    </source>
</reference>
<dbReference type="InterPro" id="IPR012373">
    <property type="entry name" value="Ferrdict_sens_TM"/>
</dbReference>
<evidence type="ECO:0000259" key="3">
    <source>
        <dbReference type="Pfam" id="PF16344"/>
    </source>
</evidence>
<dbReference type="Pfam" id="PF16344">
    <property type="entry name" value="FecR_C"/>
    <property type="match status" value="1"/>
</dbReference>
<evidence type="ECO:0000259" key="2">
    <source>
        <dbReference type="Pfam" id="PF04773"/>
    </source>
</evidence>
<dbReference type="Pfam" id="PF04773">
    <property type="entry name" value="FecR"/>
    <property type="match status" value="1"/>
</dbReference>